<dbReference type="PRINTS" id="PR00455">
    <property type="entry name" value="HTHTETR"/>
</dbReference>
<dbReference type="PANTHER" id="PTHR43479:SF11">
    <property type="entry name" value="ACREF_ENVCD OPERON REPRESSOR-RELATED"/>
    <property type="match status" value="1"/>
</dbReference>
<evidence type="ECO:0000256" key="1">
    <source>
        <dbReference type="ARBA" id="ARBA00023125"/>
    </source>
</evidence>
<organism evidence="4 5">
    <name type="scientific">Paenibacillus mucilaginosus (strain KNP414)</name>
    <dbReference type="NCBI Taxonomy" id="1036673"/>
    <lineage>
        <taxon>Bacteria</taxon>
        <taxon>Bacillati</taxon>
        <taxon>Bacillota</taxon>
        <taxon>Bacilli</taxon>
        <taxon>Bacillales</taxon>
        <taxon>Paenibacillaceae</taxon>
        <taxon>Paenibacillus</taxon>
    </lineage>
</organism>
<evidence type="ECO:0000313" key="4">
    <source>
        <dbReference type="EMBL" id="AEI43160.1"/>
    </source>
</evidence>
<dbReference type="InterPro" id="IPR001647">
    <property type="entry name" value="HTH_TetR"/>
</dbReference>
<dbReference type="Pfam" id="PF00440">
    <property type="entry name" value="TetR_N"/>
    <property type="match status" value="1"/>
</dbReference>
<sequence length="295" mass="34248">MTNRRQALLDTALSLFLEHGFANTTIQMILDASGVSKGTFYKWFESKNDCVVAIFEQLLQEDLLLRKELESSGGYASDFDLLVDQIAIPMSLPEKQRVTELFWAWFYSGEFHLTDLARMQLKWLSERLVQLYGEEIRPYAYEGAILCHGMLHQIANTWRNLHGRGQPVWKEAVPRVLTYVEVLLRAMRERGEHIMDLQTLSLIGYQEQDELPDKQSLIDELRELDRAVQKSKEPAKTRELTKGLLMVLQQEETNRSLLEAVLQAFLAQLEESAFRAEARRAAQAVWWYLEKLKPE</sequence>
<gene>
    <name evidence="4" type="ordered locus">KNP414_04630</name>
</gene>
<keyword evidence="1 2" id="KW-0238">DNA-binding</keyword>
<dbReference type="InterPro" id="IPR050624">
    <property type="entry name" value="HTH-type_Tx_Regulator"/>
</dbReference>
<dbReference type="PATRIC" id="fig|1036673.3.peg.4259"/>
<dbReference type="SUPFAM" id="SSF46689">
    <property type="entry name" value="Homeodomain-like"/>
    <property type="match status" value="1"/>
</dbReference>
<dbReference type="PROSITE" id="PS50977">
    <property type="entry name" value="HTH_TETR_2"/>
    <property type="match status" value="1"/>
</dbReference>
<dbReference type="HOGENOM" id="CLU_063824_1_0_9"/>
<dbReference type="GO" id="GO:0003677">
    <property type="term" value="F:DNA binding"/>
    <property type="evidence" value="ECO:0007669"/>
    <property type="project" value="UniProtKB-UniRule"/>
</dbReference>
<dbReference type="InterPro" id="IPR009057">
    <property type="entry name" value="Homeodomain-like_sf"/>
</dbReference>
<evidence type="ECO:0000259" key="3">
    <source>
        <dbReference type="PROSITE" id="PS50977"/>
    </source>
</evidence>
<dbReference type="KEGG" id="pms:KNP414_04630"/>
<feature type="domain" description="HTH tetR-type" evidence="3">
    <location>
        <begin position="2"/>
        <end position="62"/>
    </location>
</feature>
<accession>F8FDW0</accession>
<dbReference type="PANTHER" id="PTHR43479">
    <property type="entry name" value="ACREF/ENVCD OPERON REPRESSOR-RELATED"/>
    <property type="match status" value="1"/>
</dbReference>
<protein>
    <submittedName>
        <fullName evidence="4">Transcriptional regulator, TetR family</fullName>
    </submittedName>
</protein>
<dbReference type="Gene3D" id="1.10.357.10">
    <property type="entry name" value="Tetracycline Repressor, domain 2"/>
    <property type="match status" value="1"/>
</dbReference>
<feature type="DNA-binding region" description="H-T-H motif" evidence="2">
    <location>
        <begin position="25"/>
        <end position="44"/>
    </location>
</feature>
<evidence type="ECO:0000256" key="2">
    <source>
        <dbReference type="PROSITE-ProRule" id="PRU00335"/>
    </source>
</evidence>
<dbReference type="EMBL" id="CP002869">
    <property type="protein sequence ID" value="AEI43160.1"/>
    <property type="molecule type" value="Genomic_DNA"/>
</dbReference>
<proteinExistence type="predicted"/>
<reference evidence="5" key="1">
    <citation type="submission" date="2011-06" db="EMBL/GenBank/DDBJ databases">
        <title>Complete genome sequence of Paenibacillus mucilaginosus KNP414.</title>
        <authorList>
            <person name="Wang J."/>
            <person name="Hu S."/>
            <person name="Hu X."/>
            <person name="Zhang B."/>
            <person name="Dong D."/>
            <person name="Zhang S."/>
            <person name="Zhao K."/>
            <person name="Wu D."/>
        </authorList>
    </citation>
    <scope>NUCLEOTIDE SEQUENCE [LARGE SCALE GENOMIC DNA]</scope>
    <source>
        <strain evidence="5">KNP414</strain>
    </source>
</reference>
<dbReference type="RefSeq" id="WP_013918313.1">
    <property type="nucleotide sequence ID" value="NC_015690.1"/>
</dbReference>
<name>F8FDW0_PAEMK</name>
<evidence type="ECO:0000313" key="5">
    <source>
        <dbReference type="Proteomes" id="UP000006620"/>
    </source>
</evidence>
<dbReference type="AlphaFoldDB" id="F8FDW0"/>
<dbReference type="Proteomes" id="UP000006620">
    <property type="component" value="Chromosome"/>
</dbReference>
<reference evidence="4 5" key="2">
    <citation type="journal article" date="2013" name="Genome Announc.">
        <title>Genome Sequence of Growth-Improving Paenibacillus mucilaginosus Strain KNP414.</title>
        <authorList>
            <person name="Lu J.J."/>
            <person name="Wang J.F."/>
            <person name="Hu X.F."/>
        </authorList>
    </citation>
    <scope>NUCLEOTIDE SEQUENCE [LARGE SCALE GENOMIC DNA]</scope>
    <source>
        <strain evidence="4 5">KNP414</strain>
    </source>
</reference>